<keyword evidence="5" id="KW-1185">Reference proteome</keyword>
<feature type="domain" description="G protein-regulated inducer of neurite outgrowth C-terminal" evidence="3">
    <location>
        <begin position="361"/>
        <end position="449"/>
    </location>
</feature>
<reference evidence="4" key="2">
    <citation type="submission" date="2025-09" db="UniProtKB">
        <authorList>
            <consortium name="Ensembl"/>
        </authorList>
    </citation>
    <scope>IDENTIFICATION</scope>
</reference>
<feature type="compositionally biased region" description="Polar residues" evidence="2">
    <location>
        <begin position="20"/>
        <end position="41"/>
    </location>
</feature>
<evidence type="ECO:0000313" key="5">
    <source>
        <dbReference type="Proteomes" id="UP000694565"/>
    </source>
</evidence>
<protein>
    <submittedName>
        <fullName evidence="4">Si:dkey-191g9.7</fullName>
    </submittedName>
</protein>
<evidence type="ECO:0000256" key="2">
    <source>
        <dbReference type="SAM" id="MobiDB-lite"/>
    </source>
</evidence>
<feature type="region of interest" description="Disordered" evidence="2">
    <location>
        <begin position="1"/>
        <end position="128"/>
    </location>
</feature>
<dbReference type="PANTHER" id="PTHR15718:SF5">
    <property type="entry name" value="G PROTEIN-REGULATED INDUCER OF NEURITE OUTGROWTH 2"/>
    <property type="match status" value="1"/>
</dbReference>
<dbReference type="Ensembl" id="ENSCLMT00005010659.1">
    <property type="protein sequence ID" value="ENSCLMP00005009835.1"/>
    <property type="gene ID" value="ENSCLMG00005005496.1"/>
</dbReference>
<organism evidence="4 5">
    <name type="scientific">Cyclopterus lumpus</name>
    <name type="common">Lumpsucker</name>
    <dbReference type="NCBI Taxonomy" id="8103"/>
    <lineage>
        <taxon>Eukaryota</taxon>
        <taxon>Metazoa</taxon>
        <taxon>Chordata</taxon>
        <taxon>Craniata</taxon>
        <taxon>Vertebrata</taxon>
        <taxon>Euteleostomi</taxon>
        <taxon>Actinopterygii</taxon>
        <taxon>Neopterygii</taxon>
        <taxon>Teleostei</taxon>
        <taxon>Neoteleostei</taxon>
        <taxon>Acanthomorphata</taxon>
        <taxon>Eupercaria</taxon>
        <taxon>Perciformes</taxon>
        <taxon>Cottioidei</taxon>
        <taxon>Cottales</taxon>
        <taxon>Cyclopteridae</taxon>
        <taxon>Cyclopterus</taxon>
    </lineage>
</organism>
<dbReference type="InterPro" id="IPR026646">
    <property type="entry name" value="GPRIN2-like/GPRIN3"/>
</dbReference>
<dbReference type="Proteomes" id="UP000694565">
    <property type="component" value="Unplaced"/>
</dbReference>
<evidence type="ECO:0000256" key="1">
    <source>
        <dbReference type="ARBA" id="ARBA00002358"/>
    </source>
</evidence>
<dbReference type="GO" id="GO:0031175">
    <property type="term" value="P:neuron projection development"/>
    <property type="evidence" value="ECO:0007669"/>
    <property type="project" value="TreeGrafter"/>
</dbReference>
<dbReference type="AlphaFoldDB" id="A0A8C2WVF5"/>
<dbReference type="InterPro" id="IPR032745">
    <property type="entry name" value="GRIN_C"/>
</dbReference>
<dbReference type="GeneTree" id="ENSGT00570000079168"/>
<comment type="function">
    <text evidence="1">May be involved in neurite outgrowth.</text>
</comment>
<feature type="compositionally biased region" description="Polar residues" evidence="2">
    <location>
        <begin position="66"/>
        <end position="79"/>
    </location>
</feature>
<evidence type="ECO:0000259" key="3">
    <source>
        <dbReference type="Pfam" id="PF15235"/>
    </source>
</evidence>
<accession>A0A8C2WVF5</accession>
<sequence length="453" mass="47894">MAESRRPGSEPLPLGGAASLDSTVCDQSLFDSSKSSTQTITPPRPAGGPGSTSQEEPKKVVREHSATSPTRETNCSSLRVSGGPGDQERGPPEASSPLHGLAETPTPSHQGAAPQAPVSGTQESAYRGGNKSIQEMLACKQSMPVQQRNIITTVCRGEGGAQQPQGRCVCVSSPKSAQTGPLPPQCDMALCYGSYNHRVNFEDTFAAYCHPQPIPAPPQLLPRPAGVEPDYEVQCAAARPSATYHLPLPRLISSVSETCLDAKHLLRCCNLNCSWISSLPPGAGPQSQKHFSGEECCVSPVSHAGTGTRDAGTMTAPKELKDVGVQTGQVSTPHVFPQICLAEESRRETSCSRSLKKPGGAPKSPVKEVKWDAEGMTWEVYGASVDPEELGVAIQKHLELQIQETASHAAKLLRQDADASQQVGNGGCQRKRSRMMGSIPTPTCCARSTTAVD</sequence>
<dbReference type="GO" id="GO:0005886">
    <property type="term" value="C:plasma membrane"/>
    <property type="evidence" value="ECO:0007669"/>
    <property type="project" value="TreeGrafter"/>
</dbReference>
<proteinExistence type="predicted"/>
<feature type="region of interest" description="Disordered" evidence="2">
    <location>
        <begin position="417"/>
        <end position="453"/>
    </location>
</feature>
<dbReference type="PANTHER" id="PTHR15718">
    <property type="entry name" value="G PROTEIN-REGULATED INDUCER OF NEURITE OUTGROWTH C-TERMINAL DOMAIN-CONTAINING PROTEIN"/>
    <property type="match status" value="1"/>
</dbReference>
<evidence type="ECO:0000313" key="4">
    <source>
        <dbReference type="Ensembl" id="ENSCLMP00005009835.1"/>
    </source>
</evidence>
<reference evidence="4" key="1">
    <citation type="submission" date="2025-08" db="UniProtKB">
        <authorList>
            <consortium name="Ensembl"/>
        </authorList>
    </citation>
    <scope>IDENTIFICATION</scope>
</reference>
<dbReference type="Pfam" id="PF15235">
    <property type="entry name" value="GRIN_C"/>
    <property type="match status" value="1"/>
</dbReference>
<feature type="compositionally biased region" description="Basic and acidic residues" evidence="2">
    <location>
        <begin position="55"/>
        <end position="65"/>
    </location>
</feature>
<name>A0A8C2WVF5_CYCLU</name>